<evidence type="ECO:0008006" key="2">
    <source>
        <dbReference type="Google" id="ProtNLM"/>
    </source>
</evidence>
<name>A0A0F9UM29_9ZZZZ</name>
<accession>A0A0F9UM29</accession>
<reference evidence="1" key="1">
    <citation type="journal article" date="2015" name="Nature">
        <title>Complex archaea that bridge the gap between prokaryotes and eukaryotes.</title>
        <authorList>
            <person name="Spang A."/>
            <person name="Saw J.H."/>
            <person name="Jorgensen S.L."/>
            <person name="Zaremba-Niedzwiedzka K."/>
            <person name="Martijn J."/>
            <person name="Lind A.E."/>
            <person name="van Eijk R."/>
            <person name="Schleper C."/>
            <person name="Guy L."/>
            <person name="Ettema T.J."/>
        </authorList>
    </citation>
    <scope>NUCLEOTIDE SEQUENCE</scope>
</reference>
<dbReference type="AlphaFoldDB" id="A0A0F9UM29"/>
<gene>
    <name evidence="1" type="ORF">LCGC14_0590460</name>
</gene>
<dbReference type="EMBL" id="LAZR01000920">
    <property type="protein sequence ID" value="KKN54623.1"/>
    <property type="molecule type" value="Genomic_DNA"/>
</dbReference>
<organism evidence="1">
    <name type="scientific">marine sediment metagenome</name>
    <dbReference type="NCBI Taxonomy" id="412755"/>
    <lineage>
        <taxon>unclassified sequences</taxon>
        <taxon>metagenomes</taxon>
        <taxon>ecological metagenomes</taxon>
    </lineage>
</organism>
<proteinExistence type="predicted"/>
<protein>
    <recommendedName>
        <fullName evidence="2">Leucine-rich repeat domain-containing protein</fullName>
    </recommendedName>
</protein>
<sequence>MTVKEFVVNNLITLRLEGGKTNLYINGKLYIHCKSLILNIPINEIEMLEDIESIEEAVEKLKSTEEAEWKQKYNISLSPEEEFFGHCSNLQAWAENDYNPRILHYSLSFSLLKELADKDPKAELILKEEVAKRLNSGSQNVINYLYEMDLIYTVPYDVLLQELLDPEDLEVLQKIEFEVGENLYYDWHLLAGYFGDSSIHPMNFFDVENKNISYLRFESLDIHIIPDVVCKLKHLRRIDFADFSIITYLPQHLEHVEILDVKNMEQINKNYNVDRSP</sequence>
<comment type="caution">
    <text evidence="1">The sequence shown here is derived from an EMBL/GenBank/DDBJ whole genome shotgun (WGS) entry which is preliminary data.</text>
</comment>
<evidence type="ECO:0000313" key="1">
    <source>
        <dbReference type="EMBL" id="KKN54623.1"/>
    </source>
</evidence>